<dbReference type="GeneID" id="90763561"/>
<dbReference type="Proteomes" id="UP000502681">
    <property type="component" value="Chromosome"/>
</dbReference>
<gene>
    <name evidence="1" type="ORF">E2566_11455</name>
</gene>
<sequence>MAGGLCFKGETVSLGSSAIDIIADYLRPYISDVSMEVMETVYEVFDYFQFLDFTKLSSREYMCCYEQIEKAIEIDLKANPVINNRPQDWIFKAWYEEIKPKMQASSLYDSNMLDK</sequence>
<reference evidence="1 2" key="1">
    <citation type="submission" date="2019-04" db="EMBL/GenBank/DDBJ databases">
        <title>Whole Genome Sequencing of Pectobacterium punjabense SS95.</title>
        <authorList>
            <person name="Sarfraz S."/>
            <person name="Oulghazi S."/>
            <person name="Roques C."/>
            <person name="Vandecasteele C."/>
            <person name="Faure D."/>
        </authorList>
    </citation>
    <scope>NUCLEOTIDE SEQUENCE [LARGE SCALE GENOMIC DNA]</scope>
    <source>
        <strain evidence="1 2">SS95</strain>
    </source>
</reference>
<protein>
    <recommendedName>
        <fullName evidence="3">CdiI immunity protein domain-containing protein</fullName>
    </recommendedName>
</protein>
<dbReference type="EMBL" id="CP038498">
    <property type="protein sequence ID" value="QJA20500.1"/>
    <property type="molecule type" value="Genomic_DNA"/>
</dbReference>
<organism evidence="1 2">
    <name type="scientific">Pectobacterium punjabense</name>
    <dbReference type="NCBI Taxonomy" id="2108399"/>
    <lineage>
        <taxon>Bacteria</taxon>
        <taxon>Pseudomonadati</taxon>
        <taxon>Pseudomonadota</taxon>
        <taxon>Gammaproteobacteria</taxon>
        <taxon>Enterobacterales</taxon>
        <taxon>Pectobacteriaceae</taxon>
        <taxon>Pectobacterium</taxon>
    </lineage>
</organism>
<proteinExistence type="predicted"/>
<accession>A0ABX6L2F7</accession>
<dbReference type="RefSeq" id="WP_107169598.1">
    <property type="nucleotide sequence ID" value="NZ_CP038498.1"/>
</dbReference>
<evidence type="ECO:0000313" key="2">
    <source>
        <dbReference type="Proteomes" id="UP000502681"/>
    </source>
</evidence>
<evidence type="ECO:0008006" key="3">
    <source>
        <dbReference type="Google" id="ProtNLM"/>
    </source>
</evidence>
<keyword evidence="2" id="KW-1185">Reference proteome</keyword>
<evidence type="ECO:0000313" key="1">
    <source>
        <dbReference type="EMBL" id="QJA20500.1"/>
    </source>
</evidence>
<name>A0ABX6L2F7_9GAMM</name>